<evidence type="ECO:0000256" key="1">
    <source>
        <dbReference type="SAM" id="MobiDB-lite"/>
    </source>
</evidence>
<dbReference type="EMBL" id="FXAT01000001">
    <property type="protein sequence ID" value="SMG12304.1"/>
    <property type="molecule type" value="Genomic_DNA"/>
</dbReference>
<reference evidence="3" key="1">
    <citation type="submission" date="2017-04" db="EMBL/GenBank/DDBJ databases">
        <authorList>
            <person name="Varghese N."/>
            <person name="Submissions S."/>
        </authorList>
    </citation>
    <scope>NUCLEOTIDE SEQUENCE [LARGE SCALE GENOMIC DNA]</scope>
    <source>
        <strain evidence="3">LMG 29540</strain>
    </source>
</reference>
<sequence>MKPRVVNTICSARPWPPRGFSPSVRTFAHHVAMLGGGAAVALALSGCYYPAGYYPSGYYTSYYATPPAATTQQSATADPSNPSDAQQAQAQAQAQAAPQNPPPGYVVAAPPPAYVAPYPAYYPPPVYPYPAYYGYPGYYGPSVSIGFGGYWGGGWGRHWR</sequence>
<gene>
    <name evidence="2" type="ORF">SAMN06265784_101555</name>
</gene>
<dbReference type="AlphaFoldDB" id="A0A1X7ICD2"/>
<dbReference type="RefSeq" id="WP_085481162.1">
    <property type="nucleotide sequence ID" value="NZ_FXAT01000001.1"/>
</dbReference>
<accession>A0A1X7ICD2</accession>
<feature type="compositionally biased region" description="Low complexity" evidence="1">
    <location>
        <begin position="85"/>
        <end position="98"/>
    </location>
</feature>
<dbReference type="Proteomes" id="UP000193228">
    <property type="component" value="Unassembled WGS sequence"/>
</dbReference>
<proteinExistence type="predicted"/>
<keyword evidence="3" id="KW-1185">Reference proteome</keyword>
<evidence type="ECO:0000313" key="3">
    <source>
        <dbReference type="Proteomes" id="UP000193228"/>
    </source>
</evidence>
<organism evidence="2 3">
    <name type="scientific">Paraburkholderia susongensis</name>
    <dbReference type="NCBI Taxonomy" id="1515439"/>
    <lineage>
        <taxon>Bacteria</taxon>
        <taxon>Pseudomonadati</taxon>
        <taxon>Pseudomonadota</taxon>
        <taxon>Betaproteobacteria</taxon>
        <taxon>Burkholderiales</taxon>
        <taxon>Burkholderiaceae</taxon>
        <taxon>Paraburkholderia</taxon>
    </lineage>
</organism>
<feature type="region of interest" description="Disordered" evidence="1">
    <location>
        <begin position="70"/>
        <end position="102"/>
    </location>
</feature>
<protein>
    <submittedName>
        <fullName evidence="2">Uncharacterized protein</fullName>
    </submittedName>
</protein>
<name>A0A1X7ICD2_9BURK</name>
<evidence type="ECO:0000313" key="2">
    <source>
        <dbReference type="EMBL" id="SMG12304.1"/>
    </source>
</evidence>